<dbReference type="AlphaFoldDB" id="A0A5E4M987"/>
<evidence type="ECO:0000256" key="2">
    <source>
        <dbReference type="ARBA" id="ARBA00013846"/>
    </source>
</evidence>
<dbReference type="PANTHER" id="PTHR31716:SF1">
    <property type="entry name" value="PROTEIN FMC1 HOMOLOG"/>
    <property type="match status" value="1"/>
</dbReference>
<name>A0A5E4M987_9HEMI</name>
<sequence length="109" mass="12890">MFERSSLALLRSLARELRLRHSSSSGSKRILDRPLVRFLLSEYRFNRVTPAQYCRGPDEMAWIADTYMQYLRAQRVCRELSDEHQKQEKTVQQTADMIGFRLPPNNKID</sequence>
<dbReference type="PANTHER" id="PTHR31716">
    <property type="entry name" value="PROTEIN FMC1 HOMOLOG"/>
    <property type="match status" value="1"/>
</dbReference>
<evidence type="ECO:0000313" key="4">
    <source>
        <dbReference type="Proteomes" id="UP000325440"/>
    </source>
</evidence>
<dbReference type="GO" id="GO:0005739">
    <property type="term" value="C:mitochondrion"/>
    <property type="evidence" value="ECO:0007669"/>
    <property type="project" value="TreeGrafter"/>
</dbReference>
<dbReference type="OrthoDB" id="551431at2759"/>
<organism evidence="3 4">
    <name type="scientific">Cinara cedri</name>
    <dbReference type="NCBI Taxonomy" id="506608"/>
    <lineage>
        <taxon>Eukaryota</taxon>
        <taxon>Metazoa</taxon>
        <taxon>Ecdysozoa</taxon>
        <taxon>Arthropoda</taxon>
        <taxon>Hexapoda</taxon>
        <taxon>Insecta</taxon>
        <taxon>Pterygota</taxon>
        <taxon>Neoptera</taxon>
        <taxon>Paraneoptera</taxon>
        <taxon>Hemiptera</taxon>
        <taxon>Sternorrhyncha</taxon>
        <taxon>Aphidomorpha</taxon>
        <taxon>Aphidoidea</taxon>
        <taxon>Aphididae</taxon>
        <taxon>Lachninae</taxon>
        <taxon>Cinara</taxon>
    </lineage>
</organism>
<evidence type="ECO:0000313" key="3">
    <source>
        <dbReference type="EMBL" id="VVC28774.1"/>
    </source>
</evidence>
<gene>
    <name evidence="3" type="ORF">CINCED_3A003664</name>
</gene>
<accession>A0A5E4M987</accession>
<dbReference type="EMBL" id="CABPRJ010000483">
    <property type="protein sequence ID" value="VVC28774.1"/>
    <property type="molecule type" value="Genomic_DNA"/>
</dbReference>
<proteinExistence type="inferred from homology"/>
<reference evidence="3 4" key="1">
    <citation type="submission" date="2019-08" db="EMBL/GenBank/DDBJ databases">
        <authorList>
            <person name="Alioto T."/>
            <person name="Alioto T."/>
            <person name="Gomez Garrido J."/>
        </authorList>
    </citation>
    <scope>NUCLEOTIDE SEQUENCE [LARGE SCALE GENOMIC DNA]</scope>
</reference>
<protein>
    <recommendedName>
        <fullName evidence="2">Protein FMC1 homolog</fullName>
    </recommendedName>
</protein>
<comment type="similarity">
    <text evidence="1">Belongs to the FMC1 family.</text>
</comment>
<dbReference type="Proteomes" id="UP000325440">
    <property type="component" value="Unassembled WGS sequence"/>
</dbReference>
<keyword evidence="4" id="KW-1185">Reference proteome</keyword>
<dbReference type="InterPro" id="IPR037667">
    <property type="entry name" value="FMC1_homologue"/>
</dbReference>
<evidence type="ECO:0000256" key="1">
    <source>
        <dbReference type="ARBA" id="ARBA00009058"/>
    </source>
</evidence>